<sequence>METRINITAEKHAQGYNCAQAILCTYCDLFGMDEETAFRVSEGFGLGMGGMQSTCGALTGVLMLAGLKNSNGLVNPGSTKGSTYALSKKLAEEFKEMNSTTICKELKGIDDGIVKRSCPGCIEDAAKLVEKFLID</sequence>
<protein>
    <submittedName>
        <fullName evidence="4">Uncharacterized protein</fullName>
    </submittedName>
</protein>
<reference evidence="2 6" key="3">
    <citation type="submission" date="2019-07" db="EMBL/GenBank/DDBJ databases">
        <title>Whole genome shotgun sequence of Clostridium butyricum NBRC 3858.</title>
        <authorList>
            <person name="Hosoyama A."/>
            <person name="Uohara A."/>
            <person name="Ohji S."/>
            <person name="Ichikawa N."/>
        </authorList>
    </citation>
    <scope>NUCLEOTIDE SEQUENCE [LARGE SCALE GENOMIC DNA]</scope>
    <source>
        <strain evidence="2 6">NBRC 3858</strain>
    </source>
</reference>
<proteinExistence type="predicted"/>
<organism evidence="4 5">
    <name type="scientific">Clostridium butyricum</name>
    <dbReference type="NCBI Taxonomy" id="1492"/>
    <lineage>
        <taxon>Bacteria</taxon>
        <taxon>Bacillati</taxon>
        <taxon>Bacillota</taxon>
        <taxon>Clostridia</taxon>
        <taxon>Eubacteriales</taxon>
        <taxon>Clostridiaceae</taxon>
        <taxon>Clostridium</taxon>
    </lineage>
</organism>
<evidence type="ECO:0000313" key="5">
    <source>
        <dbReference type="Proteomes" id="UP000238081"/>
    </source>
</evidence>
<evidence type="ECO:0000313" key="3">
    <source>
        <dbReference type="EMBL" id="NAS17112.1"/>
    </source>
</evidence>
<evidence type="ECO:0000313" key="2">
    <source>
        <dbReference type="EMBL" id="GEQ21183.1"/>
    </source>
</evidence>
<evidence type="ECO:0000313" key="6">
    <source>
        <dbReference type="Proteomes" id="UP000321089"/>
    </source>
</evidence>
<reference evidence="3 7" key="4">
    <citation type="submission" date="2020-01" db="EMBL/GenBank/DDBJ databases">
        <title>Genome sequence of a 1,3-propanediol producer, Clostridium butyricum S3.</title>
        <authorList>
            <person name="Zhou J."/>
        </authorList>
    </citation>
    <scope>NUCLEOTIDE SEQUENCE [LARGE SCALE GENOMIC DNA]</scope>
    <source>
        <strain evidence="3 7">S3</strain>
    </source>
</reference>
<dbReference type="InterPro" id="IPR010181">
    <property type="entry name" value="CGCAxxGCC_motif"/>
</dbReference>
<dbReference type="AlphaFoldDB" id="A0A2S7FCX4"/>
<dbReference type="NCBIfam" id="TIGR01909">
    <property type="entry name" value="C_GCAxxG_C_C"/>
    <property type="match status" value="1"/>
</dbReference>
<dbReference type="Proteomes" id="UP000474042">
    <property type="component" value="Unassembled WGS sequence"/>
</dbReference>
<dbReference type="Pfam" id="PF09719">
    <property type="entry name" value="C_GCAxxG_C_C"/>
    <property type="match status" value="1"/>
</dbReference>
<name>A0A2S7FCX4_CLOBU</name>
<gene>
    <name evidence="4" type="ORF">AWN73_10465</name>
    <name evidence="2" type="ORF">CBU02nite_16890</name>
    <name evidence="1" type="ORF">DRB99_10795</name>
    <name evidence="3" type="ORF">GND98_004305</name>
</gene>
<dbReference type="EMBL" id="BKBC01000018">
    <property type="protein sequence ID" value="GEQ21183.1"/>
    <property type="molecule type" value="Genomic_DNA"/>
</dbReference>
<evidence type="ECO:0000313" key="4">
    <source>
        <dbReference type="EMBL" id="PPV16283.1"/>
    </source>
</evidence>
<dbReference type="RefSeq" id="WP_002580703.1">
    <property type="nucleotide sequence ID" value="NZ_BKBC01000018.1"/>
</dbReference>
<dbReference type="EMBL" id="LRDH01000088">
    <property type="protein sequence ID" value="PPV16283.1"/>
    <property type="molecule type" value="Genomic_DNA"/>
</dbReference>
<dbReference type="Proteomes" id="UP000321089">
    <property type="component" value="Unassembled WGS sequence"/>
</dbReference>
<evidence type="ECO:0000313" key="1">
    <source>
        <dbReference type="EMBL" id="AXB85436.1"/>
    </source>
</evidence>
<accession>A0A2S7FCX4</accession>
<reference evidence="1" key="2">
    <citation type="submission" date="2018-07" db="EMBL/GenBank/DDBJ databases">
        <title>Complete genome sequence of Clostridium butyricum S-45-5 isolated from human feces.</title>
        <authorList>
            <person name="Chang Y.-H."/>
            <person name="Shin Y."/>
        </authorList>
    </citation>
    <scope>NUCLEOTIDE SEQUENCE [LARGE SCALE GENOMIC DNA]</scope>
    <source>
        <strain evidence="1">S-45-5</strain>
    </source>
</reference>
<dbReference type="Proteomes" id="UP000238081">
    <property type="component" value="Unassembled WGS sequence"/>
</dbReference>
<dbReference type="EMBL" id="CP030775">
    <property type="protein sequence ID" value="AXB85436.1"/>
    <property type="molecule type" value="Genomic_DNA"/>
</dbReference>
<reference evidence="4 5" key="1">
    <citation type="submission" date="2016-01" db="EMBL/GenBank/DDBJ databases">
        <title>Characterization of the Clostridium difficile lineages that are prevalent in Hong Kong and China.</title>
        <authorList>
            <person name="Kwok J.S.-L."/>
            <person name="Lam W.-Y."/>
            <person name="Ip M."/>
            <person name="Chan T.-F."/>
            <person name="Hawkey P.M."/>
            <person name="Tsui S.K.-W."/>
        </authorList>
    </citation>
    <scope>NUCLEOTIDE SEQUENCE [LARGE SCALE GENOMIC DNA]</scope>
    <source>
        <strain evidence="4 5">300064</strain>
    </source>
</reference>
<evidence type="ECO:0000313" key="7">
    <source>
        <dbReference type="Proteomes" id="UP000474042"/>
    </source>
</evidence>
<dbReference type="EMBL" id="WOFV02000008">
    <property type="protein sequence ID" value="NAS17112.1"/>
    <property type="molecule type" value="Genomic_DNA"/>
</dbReference>